<dbReference type="CDD" id="cd04318">
    <property type="entry name" value="EcAsnRS_like_N"/>
    <property type="match status" value="1"/>
</dbReference>
<keyword evidence="5 7" id="KW-0648">Protein biosynthesis</keyword>
<feature type="domain" description="Aminoacyl-transfer RNA synthetases class-II family profile" evidence="8">
    <location>
        <begin position="135"/>
        <end position="453"/>
    </location>
</feature>
<dbReference type="AlphaFoldDB" id="K1YHB6"/>
<dbReference type="Pfam" id="PF01336">
    <property type="entry name" value="tRNA_anti-codon"/>
    <property type="match status" value="1"/>
</dbReference>
<evidence type="ECO:0000256" key="5">
    <source>
        <dbReference type="ARBA" id="ARBA00022917"/>
    </source>
</evidence>
<evidence type="ECO:0000313" key="9">
    <source>
        <dbReference type="EMBL" id="EKD24754.1"/>
    </source>
</evidence>
<keyword evidence="6 7" id="KW-0030">Aminoacyl-tRNA synthetase</keyword>
<name>K1YHB6_9BACT</name>
<dbReference type="GO" id="GO:0005524">
    <property type="term" value="F:ATP binding"/>
    <property type="evidence" value="ECO:0007669"/>
    <property type="project" value="UniProtKB-UniRule"/>
</dbReference>
<comment type="catalytic activity">
    <reaction evidence="7">
        <text>tRNA(Asn) + L-asparagine + ATP = L-asparaginyl-tRNA(Asn) + AMP + diphosphate + H(+)</text>
        <dbReference type="Rhea" id="RHEA:11180"/>
        <dbReference type="Rhea" id="RHEA-COMP:9659"/>
        <dbReference type="Rhea" id="RHEA-COMP:9674"/>
        <dbReference type="ChEBI" id="CHEBI:15378"/>
        <dbReference type="ChEBI" id="CHEBI:30616"/>
        <dbReference type="ChEBI" id="CHEBI:33019"/>
        <dbReference type="ChEBI" id="CHEBI:58048"/>
        <dbReference type="ChEBI" id="CHEBI:78442"/>
        <dbReference type="ChEBI" id="CHEBI:78515"/>
        <dbReference type="ChEBI" id="CHEBI:456215"/>
        <dbReference type="EC" id="6.1.1.22"/>
    </reaction>
</comment>
<accession>K1YHB6</accession>
<keyword evidence="3 7" id="KW-0547">Nucleotide-binding</keyword>
<dbReference type="InterPro" id="IPR012340">
    <property type="entry name" value="NA-bd_OB-fold"/>
</dbReference>
<dbReference type="InterPro" id="IPR045864">
    <property type="entry name" value="aa-tRNA-synth_II/BPL/LPL"/>
</dbReference>
<dbReference type="EC" id="6.1.1.22" evidence="7"/>
<gene>
    <name evidence="7" type="primary">asnS</name>
    <name evidence="9" type="ORF">ACD_80C00166G0015</name>
</gene>
<dbReference type="HAMAP" id="MF_00534">
    <property type="entry name" value="Asn_tRNA_synth"/>
    <property type="match status" value="1"/>
</dbReference>
<dbReference type="InterPro" id="IPR004365">
    <property type="entry name" value="NA-bd_OB_tRNA"/>
</dbReference>
<evidence type="ECO:0000259" key="8">
    <source>
        <dbReference type="PROSITE" id="PS50862"/>
    </source>
</evidence>
<comment type="subunit">
    <text evidence="7">Homodimer.</text>
</comment>
<dbReference type="SUPFAM" id="SSF50249">
    <property type="entry name" value="Nucleic acid-binding proteins"/>
    <property type="match status" value="1"/>
</dbReference>
<dbReference type="GO" id="GO:0003676">
    <property type="term" value="F:nucleic acid binding"/>
    <property type="evidence" value="ECO:0007669"/>
    <property type="project" value="InterPro"/>
</dbReference>
<dbReference type="InterPro" id="IPR004522">
    <property type="entry name" value="Asn-tRNA-ligase"/>
</dbReference>
<keyword evidence="7" id="KW-0963">Cytoplasm</keyword>
<dbReference type="PANTHER" id="PTHR22594">
    <property type="entry name" value="ASPARTYL/LYSYL-TRNA SYNTHETASE"/>
    <property type="match status" value="1"/>
</dbReference>
<dbReference type="Gene3D" id="3.30.930.10">
    <property type="entry name" value="Bira Bifunctional Protein, Domain 2"/>
    <property type="match status" value="1"/>
</dbReference>
<comment type="caution">
    <text evidence="9">The sequence shown here is derived from an EMBL/GenBank/DDBJ whole genome shotgun (WGS) entry which is preliminary data.</text>
</comment>
<keyword evidence="2 7" id="KW-0436">Ligase</keyword>
<sequence>MKLTTIAHIFAGYKNMLDKDIALNGRVRSVRDSKTFGFIELNDGSYLKNIQIVFENNLPNFDDICKLTTGSSISIEGKLVASQWAKQAFEVKASKVTIVGTCPSDYPLQKKGHSFEYLREIAHLRPRSNTFSAVFRVRSLLAFAIHQYFREQGFIYVHTPIITGSDCEGAGEMFRISTLDMLNPPKNEEGKVDYKKDFFGKEASLTVSGQLNAETFATAFGKVYTFGPTFRAENSNTTKHLSEFWMIEPEIAFADLNDDMNLAEGLIKYAFNYILENAPAEMDFFAQFINKEVKTRLEALVKADFGRVTYTEAVEILQKSGQKFEYPVQWGIDLQTEHERYLAEQVFKGPVFVTNYPKEIKAFYMRLNEDGKTVAATDLLVPGVGEIVGGSQREERLEVLEGKMKAMGLDPEDYGRYLDTRKYGTVPHAGFGIWFERLIMYITGMENIRDVIPFPRAPKTCEF</sequence>
<evidence type="ECO:0000256" key="4">
    <source>
        <dbReference type="ARBA" id="ARBA00022840"/>
    </source>
</evidence>
<dbReference type="InterPro" id="IPR006195">
    <property type="entry name" value="aa-tRNA-synth_II"/>
</dbReference>
<keyword evidence="4 7" id="KW-0067">ATP-binding</keyword>
<evidence type="ECO:0000256" key="3">
    <source>
        <dbReference type="ARBA" id="ARBA00022741"/>
    </source>
</evidence>
<protein>
    <recommendedName>
        <fullName evidence="7">Asparagine--tRNA ligase</fullName>
        <ecNumber evidence="7">6.1.1.22</ecNumber>
    </recommendedName>
    <alternativeName>
        <fullName evidence="7">Asparaginyl-tRNA synthetase</fullName>
        <shortName evidence="7">AsnRS</shortName>
    </alternativeName>
</protein>
<dbReference type="NCBIfam" id="TIGR00457">
    <property type="entry name" value="asnS"/>
    <property type="match status" value="1"/>
</dbReference>
<organism evidence="9">
    <name type="scientific">uncultured bacterium</name>
    <name type="common">gcode 4</name>
    <dbReference type="NCBI Taxonomy" id="1234023"/>
    <lineage>
        <taxon>Bacteria</taxon>
        <taxon>environmental samples</taxon>
    </lineage>
</organism>
<dbReference type="InterPro" id="IPR004364">
    <property type="entry name" value="Aa-tRNA-synt_II"/>
</dbReference>
<dbReference type="GO" id="GO:0004816">
    <property type="term" value="F:asparagine-tRNA ligase activity"/>
    <property type="evidence" value="ECO:0007669"/>
    <property type="project" value="UniProtKB-UniRule"/>
</dbReference>
<dbReference type="PANTHER" id="PTHR22594:SF34">
    <property type="entry name" value="ASPARAGINE--TRNA LIGASE, MITOCHONDRIAL-RELATED"/>
    <property type="match status" value="1"/>
</dbReference>
<evidence type="ECO:0000256" key="1">
    <source>
        <dbReference type="ARBA" id="ARBA00008226"/>
    </source>
</evidence>
<evidence type="ECO:0000256" key="6">
    <source>
        <dbReference type="ARBA" id="ARBA00023146"/>
    </source>
</evidence>
<dbReference type="Pfam" id="PF00152">
    <property type="entry name" value="tRNA-synt_2"/>
    <property type="match status" value="1"/>
</dbReference>
<proteinExistence type="inferred from homology"/>
<dbReference type="NCBIfam" id="NF003037">
    <property type="entry name" value="PRK03932.1"/>
    <property type="match status" value="1"/>
</dbReference>
<comment type="similarity">
    <text evidence="1 7">Belongs to the class-II aminoacyl-tRNA synthetase family.</text>
</comment>
<evidence type="ECO:0000256" key="7">
    <source>
        <dbReference type="HAMAP-Rule" id="MF_00534"/>
    </source>
</evidence>
<comment type="subcellular location">
    <subcellularLocation>
        <location evidence="7">Cytoplasm</location>
    </subcellularLocation>
</comment>
<dbReference type="CDD" id="cd00776">
    <property type="entry name" value="AsxRS_core"/>
    <property type="match status" value="1"/>
</dbReference>
<dbReference type="SUPFAM" id="SSF55681">
    <property type="entry name" value="Class II aaRS and biotin synthetases"/>
    <property type="match status" value="1"/>
</dbReference>
<dbReference type="EMBL" id="AMFJ01036173">
    <property type="protein sequence ID" value="EKD24754.1"/>
    <property type="molecule type" value="Genomic_DNA"/>
</dbReference>
<dbReference type="FunFam" id="3.30.930.10:FF:000016">
    <property type="entry name" value="Asparagine--tRNA ligase"/>
    <property type="match status" value="1"/>
</dbReference>
<dbReference type="Gene3D" id="2.40.50.140">
    <property type="entry name" value="Nucleic acid-binding proteins"/>
    <property type="match status" value="1"/>
</dbReference>
<dbReference type="GO" id="GO:0006421">
    <property type="term" value="P:asparaginyl-tRNA aminoacylation"/>
    <property type="evidence" value="ECO:0007669"/>
    <property type="project" value="UniProtKB-UniRule"/>
</dbReference>
<dbReference type="PROSITE" id="PS50862">
    <property type="entry name" value="AA_TRNA_LIGASE_II"/>
    <property type="match status" value="1"/>
</dbReference>
<dbReference type="InterPro" id="IPR002312">
    <property type="entry name" value="Asp/Asn-tRNA-synth_IIb"/>
</dbReference>
<reference evidence="9" key="1">
    <citation type="journal article" date="2012" name="Science">
        <title>Fermentation, hydrogen, and sulfur metabolism in multiple uncultivated bacterial phyla.</title>
        <authorList>
            <person name="Wrighton K.C."/>
            <person name="Thomas B.C."/>
            <person name="Sharon I."/>
            <person name="Miller C.S."/>
            <person name="Castelle C.J."/>
            <person name="VerBerkmoes N.C."/>
            <person name="Wilkins M.J."/>
            <person name="Hettich R.L."/>
            <person name="Lipton M.S."/>
            <person name="Williams K.H."/>
            <person name="Long P.E."/>
            <person name="Banfield J.F."/>
        </authorList>
    </citation>
    <scope>NUCLEOTIDE SEQUENCE [LARGE SCALE GENOMIC DNA]</scope>
</reference>
<evidence type="ECO:0000256" key="2">
    <source>
        <dbReference type="ARBA" id="ARBA00022598"/>
    </source>
</evidence>
<dbReference type="PRINTS" id="PR01042">
    <property type="entry name" value="TRNASYNTHASP"/>
</dbReference>
<dbReference type="GO" id="GO:0005737">
    <property type="term" value="C:cytoplasm"/>
    <property type="evidence" value="ECO:0007669"/>
    <property type="project" value="UniProtKB-SubCell"/>
</dbReference>